<feature type="region of interest" description="Disordered" evidence="1">
    <location>
        <begin position="107"/>
        <end position="131"/>
    </location>
</feature>
<evidence type="ECO:0000313" key="4">
    <source>
        <dbReference type="Proteomes" id="UP000245119"/>
    </source>
</evidence>
<evidence type="ECO:0000313" key="3">
    <source>
        <dbReference type="EMBL" id="PVD27379.1"/>
    </source>
</evidence>
<proteinExistence type="predicted"/>
<dbReference type="EMBL" id="PZQS01000007">
    <property type="protein sequence ID" value="PVD27379.1"/>
    <property type="molecule type" value="Genomic_DNA"/>
</dbReference>
<dbReference type="Proteomes" id="UP000245119">
    <property type="component" value="Linkage Group LG7"/>
</dbReference>
<protein>
    <submittedName>
        <fullName evidence="3">Uncharacterized protein</fullName>
    </submittedName>
</protein>
<reference evidence="3 4" key="1">
    <citation type="submission" date="2018-04" db="EMBL/GenBank/DDBJ databases">
        <title>The genome of golden apple snail Pomacea canaliculata provides insight into stress tolerance and invasive adaptation.</title>
        <authorList>
            <person name="Liu C."/>
            <person name="Liu B."/>
            <person name="Ren Y."/>
            <person name="Zhang Y."/>
            <person name="Wang H."/>
            <person name="Li S."/>
            <person name="Jiang F."/>
            <person name="Yin L."/>
            <person name="Zhang G."/>
            <person name="Qian W."/>
            <person name="Fan W."/>
        </authorList>
    </citation>
    <scope>NUCLEOTIDE SEQUENCE [LARGE SCALE GENOMIC DNA]</scope>
    <source>
        <strain evidence="3">SZHN2017</strain>
        <tissue evidence="3">Muscle</tissue>
    </source>
</reference>
<accession>A0A2T7P1T5</accession>
<gene>
    <name evidence="3" type="ORF">C0Q70_12537</name>
</gene>
<name>A0A2T7P1T5_POMCA</name>
<dbReference type="AlphaFoldDB" id="A0A2T7P1T5"/>
<feature type="transmembrane region" description="Helical" evidence="2">
    <location>
        <begin position="144"/>
        <end position="168"/>
    </location>
</feature>
<keyword evidence="2" id="KW-1133">Transmembrane helix</keyword>
<keyword evidence="4" id="KW-1185">Reference proteome</keyword>
<evidence type="ECO:0000256" key="2">
    <source>
        <dbReference type="SAM" id="Phobius"/>
    </source>
</evidence>
<sequence>MCITKVIWNIPETYVKEGKHFTVSYVTTDGKTEKAVALHNVGHYICDAVGDHTCTQDSPGTSAAINSVTSCVTGRLYILAADGEKGFPCTPAQNGRKPDVKIEVSDEDSNAPCSLDTPVVSDEANSRNKRKASEAFRSGEADKVVIGISCGVATLVIVLAAGATFYFIKRRGKKKEDIRGYDAVSTNI</sequence>
<keyword evidence="2" id="KW-0472">Membrane</keyword>
<evidence type="ECO:0000256" key="1">
    <source>
        <dbReference type="SAM" id="MobiDB-lite"/>
    </source>
</evidence>
<organism evidence="3 4">
    <name type="scientific">Pomacea canaliculata</name>
    <name type="common">Golden apple snail</name>
    <dbReference type="NCBI Taxonomy" id="400727"/>
    <lineage>
        <taxon>Eukaryota</taxon>
        <taxon>Metazoa</taxon>
        <taxon>Spiralia</taxon>
        <taxon>Lophotrochozoa</taxon>
        <taxon>Mollusca</taxon>
        <taxon>Gastropoda</taxon>
        <taxon>Caenogastropoda</taxon>
        <taxon>Architaenioglossa</taxon>
        <taxon>Ampullarioidea</taxon>
        <taxon>Ampullariidae</taxon>
        <taxon>Pomacea</taxon>
    </lineage>
</organism>
<keyword evidence="2" id="KW-0812">Transmembrane</keyword>
<comment type="caution">
    <text evidence="3">The sequence shown here is derived from an EMBL/GenBank/DDBJ whole genome shotgun (WGS) entry which is preliminary data.</text>
</comment>